<organism evidence="4">
    <name type="scientific">Pseudo-nitzschia delicatissima</name>
    <dbReference type="NCBI Taxonomy" id="44447"/>
    <lineage>
        <taxon>Eukaryota</taxon>
        <taxon>Sar</taxon>
        <taxon>Stramenopiles</taxon>
        <taxon>Ochrophyta</taxon>
        <taxon>Bacillariophyta</taxon>
        <taxon>Bacillariophyceae</taxon>
        <taxon>Bacillariophycidae</taxon>
        <taxon>Bacillariales</taxon>
        <taxon>Bacillariaceae</taxon>
        <taxon>Pseudo-nitzschia</taxon>
    </lineage>
</organism>
<evidence type="ECO:0000256" key="1">
    <source>
        <dbReference type="SAM" id="MobiDB-lite"/>
    </source>
</evidence>
<dbReference type="EMBL" id="HBFG01001912">
    <property type="protein sequence ID" value="CAD8729945.1"/>
    <property type="molecule type" value="Transcribed_RNA"/>
</dbReference>
<accession>A0A7S0XQM7</accession>
<evidence type="ECO:0000256" key="3">
    <source>
        <dbReference type="SAM" id="SignalP"/>
    </source>
</evidence>
<reference evidence="4" key="1">
    <citation type="submission" date="2021-01" db="EMBL/GenBank/DDBJ databases">
        <authorList>
            <person name="Corre E."/>
            <person name="Pelletier E."/>
            <person name="Niang G."/>
            <person name="Scheremetjew M."/>
            <person name="Finn R."/>
            <person name="Kale V."/>
            <person name="Holt S."/>
            <person name="Cochrane G."/>
            <person name="Meng A."/>
            <person name="Brown T."/>
            <person name="Cohen L."/>
        </authorList>
    </citation>
    <scope>NUCLEOTIDE SEQUENCE</scope>
    <source>
        <strain evidence="4">B596</strain>
    </source>
</reference>
<feature type="compositionally biased region" description="Basic and acidic residues" evidence="1">
    <location>
        <begin position="74"/>
        <end position="86"/>
    </location>
</feature>
<keyword evidence="2" id="KW-0472">Membrane</keyword>
<feature type="compositionally biased region" description="Polar residues" evidence="1">
    <location>
        <begin position="50"/>
        <end position="59"/>
    </location>
</feature>
<feature type="region of interest" description="Disordered" evidence="1">
    <location>
        <begin position="50"/>
        <end position="104"/>
    </location>
</feature>
<protein>
    <submittedName>
        <fullName evidence="4">Uncharacterized protein</fullName>
    </submittedName>
</protein>
<sequence>MKHNRQMIVLMATCLSSLFFATEGLIPLSKPTISLIKPYNQLPCPRLSSKISSRPSVECQTKRDPSVDIDTDEDEKRYAEMKEGSKEQGPGYESNGIESGMGNDVDNDFGDSKNTPASTSPNISLTTAVFATLIFVSFWPLLALLRSTTSPIDGFDVDMFMALKGIMDTAPMDSMDPSTIVELPSLSPAEQLVGAIFGPPQ</sequence>
<evidence type="ECO:0000256" key="2">
    <source>
        <dbReference type="SAM" id="Phobius"/>
    </source>
</evidence>
<feature type="signal peptide" evidence="3">
    <location>
        <begin position="1"/>
        <end position="24"/>
    </location>
</feature>
<feature type="transmembrane region" description="Helical" evidence="2">
    <location>
        <begin position="123"/>
        <end position="145"/>
    </location>
</feature>
<dbReference type="AlphaFoldDB" id="A0A7S0XQM7"/>
<evidence type="ECO:0000313" key="4">
    <source>
        <dbReference type="EMBL" id="CAD8729945.1"/>
    </source>
</evidence>
<keyword evidence="2" id="KW-1133">Transmembrane helix</keyword>
<keyword evidence="2" id="KW-0812">Transmembrane</keyword>
<keyword evidence="3" id="KW-0732">Signal</keyword>
<proteinExistence type="predicted"/>
<gene>
    <name evidence="4" type="ORF">PDEL0327_LOCUS1438</name>
</gene>
<name>A0A7S0XQM7_9STRA</name>
<feature type="chain" id="PRO_5031153811" evidence="3">
    <location>
        <begin position="25"/>
        <end position="201"/>
    </location>
</feature>